<organism evidence="1 2">
    <name type="scientific">Crotalaria pallida</name>
    <name type="common">Smooth rattlebox</name>
    <name type="synonym">Crotalaria striata</name>
    <dbReference type="NCBI Taxonomy" id="3830"/>
    <lineage>
        <taxon>Eukaryota</taxon>
        <taxon>Viridiplantae</taxon>
        <taxon>Streptophyta</taxon>
        <taxon>Embryophyta</taxon>
        <taxon>Tracheophyta</taxon>
        <taxon>Spermatophyta</taxon>
        <taxon>Magnoliopsida</taxon>
        <taxon>eudicotyledons</taxon>
        <taxon>Gunneridae</taxon>
        <taxon>Pentapetalae</taxon>
        <taxon>rosids</taxon>
        <taxon>fabids</taxon>
        <taxon>Fabales</taxon>
        <taxon>Fabaceae</taxon>
        <taxon>Papilionoideae</taxon>
        <taxon>50 kb inversion clade</taxon>
        <taxon>genistoids sensu lato</taxon>
        <taxon>core genistoids</taxon>
        <taxon>Crotalarieae</taxon>
        <taxon>Crotalaria</taxon>
    </lineage>
</organism>
<dbReference type="Proteomes" id="UP001372338">
    <property type="component" value="Unassembled WGS sequence"/>
</dbReference>
<dbReference type="InterPro" id="IPR012881">
    <property type="entry name" value="DUF1685"/>
</dbReference>
<dbReference type="Pfam" id="PF07939">
    <property type="entry name" value="DUF1685"/>
    <property type="match status" value="1"/>
</dbReference>
<proteinExistence type="predicted"/>
<evidence type="ECO:0000313" key="2">
    <source>
        <dbReference type="Proteomes" id="UP001372338"/>
    </source>
</evidence>
<dbReference type="EMBL" id="JAYWIO010000004">
    <property type="protein sequence ID" value="KAK7265997.1"/>
    <property type="molecule type" value="Genomic_DNA"/>
</dbReference>
<dbReference type="PANTHER" id="PTHR33785:SF12">
    <property type="entry name" value="DUF1685 FAMILY PROTEIN"/>
    <property type="match status" value="1"/>
</dbReference>
<name>A0AAN9EXZ9_CROPI</name>
<evidence type="ECO:0000313" key="1">
    <source>
        <dbReference type="EMBL" id="KAK7265997.1"/>
    </source>
</evidence>
<dbReference type="AlphaFoldDB" id="A0AAN9EXZ9"/>
<reference evidence="1 2" key="1">
    <citation type="submission" date="2024-01" db="EMBL/GenBank/DDBJ databases">
        <title>The genomes of 5 underutilized Papilionoideae crops provide insights into root nodulation and disease resistanc.</title>
        <authorList>
            <person name="Yuan L."/>
        </authorList>
    </citation>
    <scope>NUCLEOTIDE SEQUENCE [LARGE SCALE GENOMIC DNA]</scope>
    <source>
        <strain evidence="1">ZHUSHIDOU_FW_LH</strain>
        <tissue evidence="1">Leaf</tissue>
    </source>
</reference>
<comment type="caution">
    <text evidence="1">The sequence shown here is derived from an EMBL/GenBank/DDBJ whole genome shotgun (WGS) entry which is preliminary data.</text>
</comment>
<sequence>MSPKKKNNDTRKKRRGSKSLSDLEFEELKGFVDLGFVFSEEDKDSSLATIIPGLQSTSVSSYGWLKICKFREAVDACIK</sequence>
<gene>
    <name evidence="1" type="ORF">RIF29_18635</name>
</gene>
<dbReference type="PANTHER" id="PTHR33785">
    <property type="entry name" value="OS06G0550800 PROTEIN"/>
    <property type="match status" value="1"/>
</dbReference>
<protein>
    <submittedName>
        <fullName evidence="1">Uncharacterized protein</fullName>
    </submittedName>
</protein>
<keyword evidence="2" id="KW-1185">Reference proteome</keyword>
<accession>A0AAN9EXZ9</accession>